<evidence type="ECO:0000313" key="2">
    <source>
        <dbReference type="EMBL" id="OWF51170.1"/>
    </source>
</evidence>
<accession>A0A210QQZ7</accession>
<evidence type="ECO:0000256" key="1">
    <source>
        <dbReference type="SAM" id="MobiDB-lite"/>
    </source>
</evidence>
<reference evidence="2 3" key="1">
    <citation type="journal article" date="2017" name="Nat. Ecol. Evol.">
        <title>Scallop genome provides insights into evolution of bilaterian karyotype and development.</title>
        <authorList>
            <person name="Wang S."/>
            <person name="Zhang J."/>
            <person name="Jiao W."/>
            <person name="Li J."/>
            <person name="Xun X."/>
            <person name="Sun Y."/>
            <person name="Guo X."/>
            <person name="Huan P."/>
            <person name="Dong B."/>
            <person name="Zhang L."/>
            <person name="Hu X."/>
            <person name="Sun X."/>
            <person name="Wang J."/>
            <person name="Zhao C."/>
            <person name="Wang Y."/>
            <person name="Wang D."/>
            <person name="Huang X."/>
            <person name="Wang R."/>
            <person name="Lv J."/>
            <person name="Li Y."/>
            <person name="Zhang Z."/>
            <person name="Liu B."/>
            <person name="Lu W."/>
            <person name="Hui Y."/>
            <person name="Liang J."/>
            <person name="Zhou Z."/>
            <person name="Hou R."/>
            <person name="Li X."/>
            <person name="Liu Y."/>
            <person name="Li H."/>
            <person name="Ning X."/>
            <person name="Lin Y."/>
            <person name="Zhao L."/>
            <person name="Xing Q."/>
            <person name="Dou J."/>
            <person name="Li Y."/>
            <person name="Mao J."/>
            <person name="Guo H."/>
            <person name="Dou H."/>
            <person name="Li T."/>
            <person name="Mu C."/>
            <person name="Jiang W."/>
            <person name="Fu Q."/>
            <person name="Fu X."/>
            <person name="Miao Y."/>
            <person name="Liu J."/>
            <person name="Yu Q."/>
            <person name="Li R."/>
            <person name="Liao H."/>
            <person name="Li X."/>
            <person name="Kong Y."/>
            <person name="Jiang Z."/>
            <person name="Chourrout D."/>
            <person name="Li R."/>
            <person name="Bao Z."/>
        </authorList>
    </citation>
    <scope>NUCLEOTIDE SEQUENCE [LARGE SCALE GENOMIC DNA]</scope>
    <source>
        <strain evidence="2 3">PY_sf001</strain>
    </source>
</reference>
<feature type="region of interest" description="Disordered" evidence="1">
    <location>
        <begin position="106"/>
        <end position="133"/>
    </location>
</feature>
<sequence>MSTLTSSVSSIKCFTCNYPDEKCGDQFAYTNSDARNCKGACVTRRGTREGEMSDHRDLGSLTPPVIGEMSDHRDLGSLTPHVIGEMSNHRDLGSLIPPVIGEMSHHRDLGSRTPPVIGEMSDHRDLGPSLPLL</sequence>
<gene>
    <name evidence="2" type="ORF">KP79_PYT12319</name>
</gene>
<dbReference type="EMBL" id="NEDP02002316">
    <property type="protein sequence ID" value="OWF51170.1"/>
    <property type="molecule type" value="Genomic_DNA"/>
</dbReference>
<name>A0A210QQZ7_MIZYE</name>
<dbReference type="Proteomes" id="UP000242188">
    <property type="component" value="Unassembled WGS sequence"/>
</dbReference>
<proteinExistence type="predicted"/>
<organism evidence="2 3">
    <name type="scientific">Mizuhopecten yessoensis</name>
    <name type="common">Japanese scallop</name>
    <name type="synonym">Patinopecten yessoensis</name>
    <dbReference type="NCBI Taxonomy" id="6573"/>
    <lineage>
        <taxon>Eukaryota</taxon>
        <taxon>Metazoa</taxon>
        <taxon>Spiralia</taxon>
        <taxon>Lophotrochozoa</taxon>
        <taxon>Mollusca</taxon>
        <taxon>Bivalvia</taxon>
        <taxon>Autobranchia</taxon>
        <taxon>Pteriomorphia</taxon>
        <taxon>Pectinida</taxon>
        <taxon>Pectinoidea</taxon>
        <taxon>Pectinidae</taxon>
        <taxon>Mizuhopecten</taxon>
    </lineage>
</organism>
<dbReference type="OrthoDB" id="6050539at2759"/>
<keyword evidence="3" id="KW-1185">Reference proteome</keyword>
<comment type="caution">
    <text evidence="2">The sequence shown here is derived from an EMBL/GenBank/DDBJ whole genome shotgun (WGS) entry which is preliminary data.</text>
</comment>
<dbReference type="AlphaFoldDB" id="A0A210QQZ7"/>
<protein>
    <submittedName>
        <fullName evidence="2">Uncharacterized protein</fullName>
    </submittedName>
</protein>
<evidence type="ECO:0000313" key="3">
    <source>
        <dbReference type="Proteomes" id="UP000242188"/>
    </source>
</evidence>